<name>A0A917V3Y2_9HYPH</name>
<evidence type="ECO:0000256" key="1">
    <source>
        <dbReference type="SAM" id="MobiDB-lite"/>
    </source>
</evidence>
<protein>
    <submittedName>
        <fullName evidence="2">Uncharacterized protein</fullName>
    </submittedName>
</protein>
<comment type="caution">
    <text evidence="2">The sequence shown here is derived from an EMBL/GenBank/DDBJ whole genome shotgun (WGS) entry which is preliminary data.</text>
</comment>
<dbReference type="AlphaFoldDB" id="A0A917V3Y2"/>
<proteinExistence type="predicted"/>
<keyword evidence="3" id="KW-1185">Reference proteome</keyword>
<dbReference type="RefSeq" id="WP_188913200.1">
    <property type="nucleotide sequence ID" value="NZ_BMMF01000006.1"/>
</dbReference>
<feature type="region of interest" description="Disordered" evidence="1">
    <location>
        <begin position="1"/>
        <end position="82"/>
    </location>
</feature>
<dbReference type="Proteomes" id="UP000600449">
    <property type="component" value="Unassembled WGS sequence"/>
</dbReference>
<feature type="compositionally biased region" description="Basic and acidic residues" evidence="1">
    <location>
        <begin position="56"/>
        <end position="70"/>
    </location>
</feature>
<feature type="compositionally biased region" description="Basic and acidic residues" evidence="1">
    <location>
        <begin position="24"/>
        <end position="39"/>
    </location>
</feature>
<feature type="compositionally biased region" description="Acidic residues" evidence="1">
    <location>
        <begin position="71"/>
        <end position="82"/>
    </location>
</feature>
<reference evidence="2 3" key="1">
    <citation type="journal article" date="2014" name="Int. J. Syst. Evol. Microbiol.">
        <title>Complete genome sequence of Corynebacterium casei LMG S-19264T (=DSM 44701T), isolated from a smear-ripened cheese.</title>
        <authorList>
            <consortium name="US DOE Joint Genome Institute (JGI-PGF)"/>
            <person name="Walter F."/>
            <person name="Albersmeier A."/>
            <person name="Kalinowski J."/>
            <person name="Ruckert C."/>
        </authorList>
    </citation>
    <scope>NUCLEOTIDE SEQUENCE [LARGE SCALE GENOMIC DNA]</scope>
    <source>
        <strain evidence="2 3">CGMCC 1.9161</strain>
    </source>
</reference>
<dbReference type="EMBL" id="BMMF01000006">
    <property type="protein sequence ID" value="GGK36200.1"/>
    <property type="molecule type" value="Genomic_DNA"/>
</dbReference>
<evidence type="ECO:0000313" key="2">
    <source>
        <dbReference type="EMBL" id="GGK36200.1"/>
    </source>
</evidence>
<sequence length="82" mass="8829">MRGNPITGAAQGVSITDTVARGQRILEERPEPRGRERYAGRTNRPPRGANASFASDRTEAETADTEKVEADGAETADAKEED</sequence>
<evidence type="ECO:0000313" key="3">
    <source>
        <dbReference type="Proteomes" id="UP000600449"/>
    </source>
</evidence>
<gene>
    <name evidence="2" type="ORF">GCM10011322_24030</name>
</gene>
<accession>A0A917V3Y2</accession>
<organism evidence="2 3">
    <name type="scientific">Salinarimonas ramus</name>
    <dbReference type="NCBI Taxonomy" id="690164"/>
    <lineage>
        <taxon>Bacteria</taxon>
        <taxon>Pseudomonadati</taxon>
        <taxon>Pseudomonadota</taxon>
        <taxon>Alphaproteobacteria</taxon>
        <taxon>Hyphomicrobiales</taxon>
        <taxon>Salinarimonadaceae</taxon>
        <taxon>Salinarimonas</taxon>
    </lineage>
</organism>